<comment type="caution">
    <text evidence="3">The sequence shown here is derived from an EMBL/GenBank/DDBJ whole genome shotgun (WGS) entry which is preliminary data.</text>
</comment>
<feature type="chain" id="PRO_5013897196" evidence="2">
    <location>
        <begin position="23"/>
        <end position="653"/>
    </location>
</feature>
<dbReference type="AlphaFoldDB" id="A0A2H0U1I3"/>
<proteinExistence type="predicted"/>
<sequence>MTKNKITLIIFIFCFLFLPTQAKTVIPPRPAHTYYFTQIEMISEDSNKATVFMKQSNFNADDYDEAGRISLSAGYSIKKYSDLDSLSAIPMLSFEYNPEIWTLYEDEKENQILKNKKDPTKEIIIFGDKNNIWLNHLNLTSLVKNNTVEINDYSQYGDYTYVFGQSKDNNFEYYYTFTPEKIILKSTSSISENDKVEFKNIVETLNFSKQGLGTLAHNTYVYPQGDYPRLFYSIDDVIGWEEHKHKIIKYDNCEFKWPDYVEYFDNNKCLPALVGGINQIECYDAIGLSEPKIQINTFYGSEISNAEEYLKQYSCNQKAEFFFNLAPRQTIVEKNDPNVSPIVKDFEQAISQCLKTNFDIYSNIDENIQVYTLHSLLNIVPEDQSTEPKKGYPTVFHLSELQPDKTTEKGKNSNFLLYPYSRIYTIKFDNSENYLKLINPCLSMYHHNNWIYIGNSDDYAILVEYIPDENKKINNYLSTHFSYNILSKIYFNDVDYTPLENCSIYSTEMECPQIKSEDYETIINFNSNYQYNNFDKIPDKEIYPPEVKYYTKYFTEIPKDVIATIDNHFDTPPNYQKENDIFFVGQNDDCEKNEDRCIDKGSPWDRDRATSYTAKDKTPILMFILFCFLLFSIPAYIFIINIKKFKNKQNIGK</sequence>
<evidence type="ECO:0000313" key="4">
    <source>
        <dbReference type="Proteomes" id="UP000230852"/>
    </source>
</evidence>
<evidence type="ECO:0000313" key="3">
    <source>
        <dbReference type="EMBL" id="PIR78692.1"/>
    </source>
</evidence>
<accession>A0A2H0U1I3</accession>
<keyword evidence="1" id="KW-0472">Membrane</keyword>
<protein>
    <submittedName>
        <fullName evidence="3">Uncharacterized protein</fullName>
    </submittedName>
</protein>
<keyword evidence="1" id="KW-1133">Transmembrane helix</keyword>
<evidence type="ECO:0000256" key="1">
    <source>
        <dbReference type="SAM" id="Phobius"/>
    </source>
</evidence>
<reference evidence="4" key="1">
    <citation type="submission" date="2017-09" db="EMBL/GenBank/DDBJ databases">
        <title>Depth-based differentiation of microbial function through sediment-hosted aquifers and enrichment of novel symbionts in the deep terrestrial subsurface.</title>
        <authorList>
            <person name="Probst A.J."/>
            <person name="Ladd B."/>
            <person name="Jarett J.K."/>
            <person name="Geller-Mcgrath D.E."/>
            <person name="Sieber C.M.K."/>
            <person name="Emerson J.B."/>
            <person name="Anantharaman K."/>
            <person name="Thomas B.C."/>
            <person name="Malmstrom R."/>
            <person name="Stieglmeier M."/>
            <person name="Klingl A."/>
            <person name="Woyke T."/>
            <person name="Ryan C.M."/>
            <person name="Banfield J.F."/>
        </authorList>
    </citation>
    <scope>NUCLEOTIDE SEQUENCE [LARGE SCALE GENOMIC DNA]</scope>
</reference>
<feature type="signal peptide" evidence="2">
    <location>
        <begin position="1"/>
        <end position="22"/>
    </location>
</feature>
<keyword evidence="1" id="KW-0812">Transmembrane</keyword>
<organism evidence="3 4">
    <name type="scientific">Candidatus Magasanikbacteria bacterium CG10_big_fil_rev_8_21_14_0_10_36_16</name>
    <dbReference type="NCBI Taxonomy" id="1974645"/>
    <lineage>
        <taxon>Bacteria</taxon>
        <taxon>Candidatus Magasanikiibacteriota</taxon>
    </lineage>
</organism>
<dbReference type="EMBL" id="PFBU01000005">
    <property type="protein sequence ID" value="PIR78692.1"/>
    <property type="molecule type" value="Genomic_DNA"/>
</dbReference>
<name>A0A2H0U1I3_9BACT</name>
<keyword evidence="2" id="KW-0732">Signal</keyword>
<evidence type="ECO:0000256" key="2">
    <source>
        <dbReference type="SAM" id="SignalP"/>
    </source>
</evidence>
<feature type="transmembrane region" description="Helical" evidence="1">
    <location>
        <begin position="620"/>
        <end position="639"/>
    </location>
</feature>
<dbReference type="Proteomes" id="UP000230852">
    <property type="component" value="Unassembled WGS sequence"/>
</dbReference>
<gene>
    <name evidence="3" type="ORF">COU28_00160</name>
</gene>